<comment type="caution">
    <text evidence="2">The sequence shown here is derived from an EMBL/GenBank/DDBJ whole genome shotgun (WGS) entry which is preliminary data.</text>
</comment>
<organism evidence="2 3">
    <name type="scientific">Potamilus streckersoni</name>
    <dbReference type="NCBI Taxonomy" id="2493646"/>
    <lineage>
        <taxon>Eukaryota</taxon>
        <taxon>Metazoa</taxon>
        <taxon>Spiralia</taxon>
        <taxon>Lophotrochozoa</taxon>
        <taxon>Mollusca</taxon>
        <taxon>Bivalvia</taxon>
        <taxon>Autobranchia</taxon>
        <taxon>Heteroconchia</taxon>
        <taxon>Palaeoheterodonta</taxon>
        <taxon>Unionida</taxon>
        <taxon>Unionoidea</taxon>
        <taxon>Unionidae</taxon>
        <taxon>Ambleminae</taxon>
        <taxon>Lampsilini</taxon>
        <taxon>Potamilus</taxon>
    </lineage>
</organism>
<evidence type="ECO:0000313" key="2">
    <source>
        <dbReference type="EMBL" id="KAK3582092.1"/>
    </source>
</evidence>
<reference evidence="2" key="3">
    <citation type="submission" date="2023-05" db="EMBL/GenBank/DDBJ databases">
        <authorList>
            <person name="Smith C.H."/>
        </authorList>
    </citation>
    <scope>NUCLEOTIDE SEQUENCE</scope>
    <source>
        <strain evidence="2">CHS0354</strain>
        <tissue evidence="2">Mantle</tissue>
    </source>
</reference>
<sequence length="150" mass="16694">MSIAVFDPLTTDATTQLKNSASNTSYPPCFILALRYFENPSEYSVILDRVMIVLVAVLLLIGLRDTLGRALQGDIVQVTPELRLPGEFGSFPVLTDAKNRGQSLTRTRKQANSDMIAVACFTKECVQQLHEYIEWRKMNGYPTFTGTSQG</sequence>
<proteinExistence type="predicted"/>
<keyword evidence="1" id="KW-0812">Transmembrane</keyword>
<reference evidence="2" key="2">
    <citation type="journal article" date="2021" name="Genome Biol. Evol.">
        <title>Developing a high-quality reference genome for a parasitic bivalve with doubly uniparental inheritance (Bivalvia: Unionida).</title>
        <authorList>
            <person name="Smith C.H."/>
        </authorList>
    </citation>
    <scope>NUCLEOTIDE SEQUENCE</scope>
    <source>
        <strain evidence="2">CHS0354</strain>
        <tissue evidence="2">Mantle</tissue>
    </source>
</reference>
<gene>
    <name evidence="2" type="ORF">CHS0354_012399</name>
</gene>
<keyword evidence="3" id="KW-1185">Reference proteome</keyword>
<accession>A0AAE0VMB3</accession>
<dbReference type="AlphaFoldDB" id="A0AAE0VMB3"/>
<evidence type="ECO:0000313" key="3">
    <source>
        <dbReference type="Proteomes" id="UP001195483"/>
    </source>
</evidence>
<name>A0AAE0VMB3_9BIVA</name>
<dbReference type="EMBL" id="JAEAOA010000750">
    <property type="protein sequence ID" value="KAK3582092.1"/>
    <property type="molecule type" value="Genomic_DNA"/>
</dbReference>
<keyword evidence="1" id="KW-0472">Membrane</keyword>
<dbReference type="Proteomes" id="UP001195483">
    <property type="component" value="Unassembled WGS sequence"/>
</dbReference>
<protein>
    <submittedName>
        <fullName evidence="2">Uncharacterized protein</fullName>
    </submittedName>
</protein>
<keyword evidence="1" id="KW-1133">Transmembrane helix</keyword>
<feature type="transmembrane region" description="Helical" evidence="1">
    <location>
        <begin position="43"/>
        <end position="63"/>
    </location>
</feature>
<reference evidence="2" key="1">
    <citation type="journal article" date="2021" name="Genome Biol. Evol.">
        <title>A High-Quality Reference Genome for a Parasitic Bivalve with Doubly Uniparental Inheritance (Bivalvia: Unionida).</title>
        <authorList>
            <person name="Smith C.H."/>
        </authorList>
    </citation>
    <scope>NUCLEOTIDE SEQUENCE</scope>
    <source>
        <strain evidence="2">CHS0354</strain>
    </source>
</reference>
<evidence type="ECO:0000256" key="1">
    <source>
        <dbReference type="SAM" id="Phobius"/>
    </source>
</evidence>